<proteinExistence type="predicted"/>
<dbReference type="AlphaFoldDB" id="A0A183F3U1"/>
<accession>A0A183F3U1</accession>
<dbReference type="WBParaSite" id="HPBE_0000083301-mRNA-1">
    <property type="protein sequence ID" value="HPBE_0000083301-mRNA-1"/>
    <property type="gene ID" value="HPBE_0000083301"/>
</dbReference>
<evidence type="ECO:0000313" key="3">
    <source>
        <dbReference type="WBParaSite" id="HPBE_0000083301-mRNA-1"/>
    </source>
</evidence>
<dbReference type="Proteomes" id="UP000050761">
    <property type="component" value="Unassembled WGS sequence"/>
</dbReference>
<sequence>MREEVVWSNKDTIGALHKRTEVISSLDINHRLLPSYVFSEDGDRIPPFIMKVFGGTGGGARGDKATWFWSEEVQVEVRKKKEAYKQWQKSKAPEHLAVCRKLKRLAKAAAAKAKNEEMDALYEKLDGPQGEKFAIRLAKARRRACIAIRVVKAVKSADARNGLSSPSRDDAFCSVLQAAHENRQQVRGVTKNVEQNLPV</sequence>
<name>A0A183F3U1_HELPZ</name>
<reference evidence="3" key="2">
    <citation type="submission" date="2019-09" db="UniProtKB">
        <authorList>
            <consortium name="WormBaseParasite"/>
        </authorList>
    </citation>
    <scope>IDENTIFICATION</scope>
</reference>
<dbReference type="EMBL" id="UZAH01000733">
    <property type="protein sequence ID" value="VDO19216.1"/>
    <property type="molecule type" value="Genomic_DNA"/>
</dbReference>
<accession>A0A3P7TDC8</accession>
<reference evidence="1 2" key="1">
    <citation type="submission" date="2018-11" db="EMBL/GenBank/DDBJ databases">
        <authorList>
            <consortium name="Pathogen Informatics"/>
        </authorList>
    </citation>
    <scope>NUCLEOTIDE SEQUENCE [LARGE SCALE GENOMIC DNA]</scope>
</reference>
<evidence type="ECO:0000313" key="2">
    <source>
        <dbReference type="Proteomes" id="UP000050761"/>
    </source>
</evidence>
<evidence type="ECO:0000313" key="1">
    <source>
        <dbReference type="EMBL" id="VDO19216.1"/>
    </source>
</evidence>
<gene>
    <name evidence="1" type="ORF">HPBE_LOCUS834</name>
</gene>
<keyword evidence="2" id="KW-1185">Reference proteome</keyword>
<protein>
    <submittedName>
        <fullName evidence="3">Remorin_C domain-containing protein</fullName>
    </submittedName>
</protein>
<organism evidence="2 3">
    <name type="scientific">Heligmosomoides polygyrus</name>
    <name type="common">Parasitic roundworm</name>
    <dbReference type="NCBI Taxonomy" id="6339"/>
    <lineage>
        <taxon>Eukaryota</taxon>
        <taxon>Metazoa</taxon>
        <taxon>Ecdysozoa</taxon>
        <taxon>Nematoda</taxon>
        <taxon>Chromadorea</taxon>
        <taxon>Rhabditida</taxon>
        <taxon>Rhabditina</taxon>
        <taxon>Rhabditomorpha</taxon>
        <taxon>Strongyloidea</taxon>
        <taxon>Heligmosomidae</taxon>
        <taxon>Heligmosomoides</taxon>
    </lineage>
</organism>